<evidence type="ECO:0000256" key="1">
    <source>
        <dbReference type="SAM" id="MobiDB-lite"/>
    </source>
</evidence>
<evidence type="ECO:0000259" key="3">
    <source>
        <dbReference type="Pfam" id="PF26526"/>
    </source>
</evidence>
<keyword evidence="2" id="KW-1133">Transmembrane helix</keyword>
<organism evidence="4 5">
    <name type="scientific">Aquipuribacter hungaricus</name>
    <dbReference type="NCBI Taxonomy" id="545624"/>
    <lineage>
        <taxon>Bacteria</taxon>
        <taxon>Bacillati</taxon>
        <taxon>Actinomycetota</taxon>
        <taxon>Actinomycetes</taxon>
        <taxon>Micrococcales</taxon>
        <taxon>Intrasporangiaceae</taxon>
        <taxon>Aquipuribacter</taxon>
    </lineage>
</organism>
<comment type="caution">
    <text evidence="4">The sequence shown here is derived from an EMBL/GenBank/DDBJ whole genome shotgun (WGS) entry which is preliminary data.</text>
</comment>
<sequence length="260" mass="26716">MSAPEQSTGHSERDQAAAATRQGRRGLVLAGVFLMVVLAVGLFLAVAPSRDPEPIAGDNPSAAPVTSAAPSQATAPSGCELPAGDRTVPVTPPSDTEWELVGRVVAPTAPEVYGPGVTDPVRSCFARTPTGALYAAVNALATTTLPDAPRLLAEDLGAEGPGRDAALEQLPADGSVVPADDTAAQVQLAGFQFLSYTEDETVIDLAVLGVSDGQTVTAHTAFTLRWERGDWRVVHNSNGAPFSPIQAIPGLAGYVPWSGT</sequence>
<evidence type="ECO:0000313" key="4">
    <source>
        <dbReference type="EMBL" id="MFC3688910.1"/>
    </source>
</evidence>
<dbReference type="EMBL" id="JBHRWW010000006">
    <property type="protein sequence ID" value="MFC3688910.1"/>
    <property type="molecule type" value="Genomic_DNA"/>
</dbReference>
<keyword evidence="5" id="KW-1185">Reference proteome</keyword>
<keyword evidence="2" id="KW-0472">Membrane</keyword>
<feature type="transmembrane region" description="Helical" evidence="2">
    <location>
        <begin position="27"/>
        <end position="47"/>
    </location>
</feature>
<evidence type="ECO:0000256" key="2">
    <source>
        <dbReference type="SAM" id="Phobius"/>
    </source>
</evidence>
<proteinExistence type="predicted"/>
<dbReference type="Pfam" id="PF26526">
    <property type="entry name" value="DUF8175"/>
    <property type="match status" value="1"/>
</dbReference>
<dbReference type="InterPro" id="IPR058488">
    <property type="entry name" value="DUF8175"/>
</dbReference>
<keyword evidence="2" id="KW-0812">Transmembrane</keyword>
<reference evidence="5" key="1">
    <citation type="journal article" date="2019" name="Int. J. Syst. Evol. Microbiol.">
        <title>The Global Catalogue of Microorganisms (GCM) 10K type strain sequencing project: providing services to taxonomists for standard genome sequencing and annotation.</title>
        <authorList>
            <consortium name="The Broad Institute Genomics Platform"/>
            <consortium name="The Broad Institute Genome Sequencing Center for Infectious Disease"/>
            <person name="Wu L."/>
            <person name="Ma J."/>
        </authorList>
    </citation>
    <scope>NUCLEOTIDE SEQUENCE [LARGE SCALE GENOMIC DNA]</scope>
    <source>
        <strain evidence="5">NCAIM B.02333</strain>
    </source>
</reference>
<feature type="domain" description="DUF8175" evidence="3">
    <location>
        <begin position="61"/>
        <end position="256"/>
    </location>
</feature>
<gene>
    <name evidence="4" type="ORF">ACFOLH_11205</name>
</gene>
<accession>A0ABV7WGD1</accession>
<name>A0ABV7WGD1_9MICO</name>
<dbReference type="Proteomes" id="UP001595685">
    <property type="component" value="Unassembled WGS sequence"/>
</dbReference>
<protein>
    <recommendedName>
        <fullName evidence="3">DUF8175 domain-containing protein</fullName>
    </recommendedName>
</protein>
<evidence type="ECO:0000313" key="5">
    <source>
        <dbReference type="Proteomes" id="UP001595685"/>
    </source>
</evidence>
<feature type="region of interest" description="Disordered" evidence="1">
    <location>
        <begin position="55"/>
        <end position="95"/>
    </location>
</feature>
<dbReference type="RefSeq" id="WP_376985531.1">
    <property type="nucleotide sequence ID" value="NZ_JBHRWW010000006.1"/>
</dbReference>
<feature type="compositionally biased region" description="Low complexity" evidence="1">
    <location>
        <begin position="60"/>
        <end position="77"/>
    </location>
</feature>